<dbReference type="Proteomes" id="UP000004095">
    <property type="component" value="Unassembled WGS sequence"/>
</dbReference>
<evidence type="ECO:0000313" key="1">
    <source>
        <dbReference type="EMBL" id="EAY31755.1"/>
    </source>
</evidence>
<protein>
    <submittedName>
        <fullName evidence="1">OsmC/Ohr family protein</fullName>
    </submittedName>
</protein>
<dbReference type="InterPro" id="IPR015946">
    <property type="entry name" value="KH_dom-like_a/b"/>
</dbReference>
<reference evidence="1 2" key="1">
    <citation type="submission" date="2007-01" db="EMBL/GenBank/DDBJ databases">
        <authorList>
            <person name="Haygood M."/>
            <person name="Podell S."/>
            <person name="Anderson C."/>
            <person name="Hopkinson B."/>
            <person name="Roe K."/>
            <person name="Barbeau K."/>
            <person name="Gaasterland T."/>
            <person name="Ferriera S."/>
            <person name="Johnson J."/>
            <person name="Kravitz S."/>
            <person name="Beeson K."/>
            <person name="Sutton G."/>
            <person name="Rogers Y.-H."/>
            <person name="Friedman R."/>
            <person name="Frazier M."/>
            <person name="Venter J.C."/>
        </authorList>
    </citation>
    <scope>NUCLEOTIDE SEQUENCE [LARGE SCALE GENOMIC DNA]</scope>
    <source>
        <strain evidence="1 2">ATCC 23134</strain>
    </source>
</reference>
<dbReference type="Gene3D" id="3.30.300.20">
    <property type="match status" value="1"/>
</dbReference>
<keyword evidence="2" id="KW-1185">Reference proteome</keyword>
<dbReference type="RefSeq" id="WP_002693629.1">
    <property type="nucleotide sequence ID" value="NZ_AAWS01000002.1"/>
</dbReference>
<gene>
    <name evidence="1" type="ORF">M23134_05261</name>
</gene>
<dbReference type="InterPro" id="IPR003718">
    <property type="entry name" value="OsmC/Ohr_fam"/>
</dbReference>
<sequence length="143" mass="15893">MKIEIERLNDAFHMEATNERGNKIQLDSSAASGGHDLGFSPMQLMLAGIGGCSTIDIVDIMQKQRENLQDIKVTITAEREKDKTPALFASIHLHYRLFGDVNKEKAQRAVELSLDKYCSVAKILEKTANITYDFEVIAANAHA</sequence>
<dbReference type="OrthoDB" id="9804010at2"/>
<dbReference type="PANTHER" id="PTHR34352">
    <property type="entry name" value="PROTEIN YHFA"/>
    <property type="match status" value="1"/>
</dbReference>
<proteinExistence type="predicted"/>
<comment type="caution">
    <text evidence="1">The sequence shown here is derived from an EMBL/GenBank/DDBJ whole genome shotgun (WGS) entry which is preliminary data.</text>
</comment>
<evidence type="ECO:0000313" key="2">
    <source>
        <dbReference type="Proteomes" id="UP000004095"/>
    </source>
</evidence>
<organism evidence="1 2">
    <name type="scientific">Microscilla marina ATCC 23134</name>
    <dbReference type="NCBI Taxonomy" id="313606"/>
    <lineage>
        <taxon>Bacteria</taxon>
        <taxon>Pseudomonadati</taxon>
        <taxon>Bacteroidota</taxon>
        <taxon>Cytophagia</taxon>
        <taxon>Cytophagales</taxon>
        <taxon>Microscillaceae</taxon>
        <taxon>Microscilla</taxon>
    </lineage>
</organism>
<name>A1ZDL6_MICM2</name>
<dbReference type="EMBL" id="AAWS01000002">
    <property type="protein sequence ID" value="EAY31755.1"/>
    <property type="molecule type" value="Genomic_DNA"/>
</dbReference>
<dbReference type="eggNOG" id="COG1765">
    <property type="taxonomic scope" value="Bacteria"/>
</dbReference>
<accession>A1ZDL6</accession>
<dbReference type="PANTHER" id="PTHR34352:SF1">
    <property type="entry name" value="PROTEIN YHFA"/>
    <property type="match status" value="1"/>
</dbReference>
<dbReference type="Pfam" id="PF02566">
    <property type="entry name" value="OsmC"/>
    <property type="match status" value="1"/>
</dbReference>
<dbReference type="SUPFAM" id="SSF82784">
    <property type="entry name" value="OsmC-like"/>
    <property type="match status" value="1"/>
</dbReference>
<dbReference type="InterPro" id="IPR036102">
    <property type="entry name" value="OsmC/Ohrsf"/>
</dbReference>
<dbReference type="AlphaFoldDB" id="A1ZDL6"/>